<dbReference type="Proteomes" id="UP000229434">
    <property type="component" value="Unassembled WGS sequence"/>
</dbReference>
<sequence length="65" mass="7440">MLFPHQKICYVLIQPEIRLIKTQIPFTGRSNRAGSLVNQAYTIKNRSINCQYANYQGEAARRPAS</sequence>
<reference evidence="1 2" key="1">
    <citation type="journal article" date="2017" name="MBio">
        <title>Type VI secretion-mediated competition in the bee gut microbiome.</title>
        <authorList>
            <person name="Steele M.I."/>
            <person name="Kwong W.K."/>
            <person name="Powell J.E."/>
            <person name="Whiteley M."/>
            <person name="Moran N.A."/>
        </authorList>
    </citation>
    <scope>NUCLEOTIDE SEQUENCE [LARGE SCALE GENOMIC DNA]</scope>
    <source>
        <strain evidence="1 2">Nev3CBA3</strain>
    </source>
</reference>
<evidence type="ECO:0000313" key="1">
    <source>
        <dbReference type="EMBL" id="PIT52895.1"/>
    </source>
</evidence>
<dbReference type="AlphaFoldDB" id="A0A2N9XU53"/>
<dbReference type="EMBL" id="MEIS01000126">
    <property type="protein sequence ID" value="PIT52895.1"/>
    <property type="molecule type" value="Genomic_DNA"/>
</dbReference>
<proteinExistence type="predicted"/>
<organism evidence="1 2">
    <name type="scientific">Snodgrassella alvi</name>
    <dbReference type="NCBI Taxonomy" id="1196083"/>
    <lineage>
        <taxon>Bacteria</taxon>
        <taxon>Pseudomonadati</taxon>
        <taxon>Pseudomonadota</taxon>
        <taxon>Betaproteobacteria</taxon>
        <taxon>Neisseriales</taxon>
        <taxon>Neisseriaceae</taxon>
        <taxon>Snodgrassella</taxon>
    </lineage>
</organism>
<protein>
    <submittedName>
        <fullName evidence="1">Uncharacterized protein</fullName>
    </submittedName>
</protein>
<accession>A0A2N9XU53</accession>
<name>A0A2N9XU53_9NEIS</name>
<gene>
    <name evidence="1" type="ORF">BHC49_11505</name>
</gene>
<comment type="caution">
    <text evidence="1">The sequence shown here is derived from an EMBL/GenBank/DDBJ whole genome shotgun (WGS) entry which is preliminary data.</text>
</comment>
<evidence type="ECO:0000313" key="2">
    <source>
        <dbReference type="Proteomes" id="UP000229434"/>
    </source>
</evidence>